<keyword evidence="3 7" id="KW-0812">Transmembrane</keyword>
<dbReference type="InterPro" id="IPR036721">
    <property type="entry name" value="RCK_C_sf"/>
</dbReference>
<dbReference type="GO" id="GO:0006813">
    <property type="term" value="P:potassium ion transport"/>
    <property type="evidence" value="ECO:0007669"/>
    <property type="project" value="InterPro"/>
</dbReference>
<dbReference type="RefSeq" id="WP_126048696.1">
    <property type="nucleotide sequence ID" value="NZ_QYTV02000002.1"/>
</dbReference>
<dbReference type="Pfam" id="PF03600">
    <property type="entry name" value="CitMHS"/>
    <property type="match status" value="1"/>
</dbReference>
<dbReference type="Gene3D" id="3.30.70.1450">
    <property type="entry name" value="Regulator of K+ conductance, C-terminal domain"/>
    <property type="match status" value="2"/>
</dbReference>
<keyword evidence="2" id="KW-0813">Transport</keyword>
<accession>A0A429Y4M3</accession>
<dbReference type="Pfam" id="PF02080">
    <property type="entry name" value="TrkA_C"/>
    <property type="match status" value="2"/>
</dbReference>
<evidence type="ECO:0000256" key="3">
    <source>
        <dbReference type="ARBA" id="ARBA00022692"/>
    </source>
</evidence>
<sequence length="592" mass="64970">MALPGLITVTIVMFMFILLAVGWFESDLVVFAALVSLMLFGILTPNEALSGFSNEGILTIAALFVLVSAVQNSKLVRNLPKLIFGKINTPPKAVFRMMLSIATLSSVLNNTPVVAMFTPIIKRWAQDNRFAPSKFLLPLSYAAIFGGMCTLIGTSTNLVVSTFLKNQGYQGFSMFELAYIGVPSTIVGVLYMTFIGQKILPSRNPEQDLEQGESGKYLVEMKVESACPLIGKTIKQAQLRNLKGLYLIAVIRKGRKIFPVSSDEVLQSDDHLIFTGVVSMIFELEKIPGLTLELGSEVDLEHFRGSDIHLSEVVISKNSMLSHRTLKESQFRQRYNAVIIAVFRNGRRMEEKIGTIVLKPGDVLFTLSAYDFLIKNQGSSKDFYFTSHVSQNNDNDFKSHLSLGIFLCMIVSVTIGILPIVTASFVSVAVLLFLKCMTPREARRSIEWNLLILIGSSFGIAHALNKTGAAGYIAEAITREATPFGPVAVLAAVYLLTMLFTEIITNNAAAALVFPIAFSISQQMSLNPEPFAIAIAMAASASFSTPIGYQTNLIVYGPGGYKFSDYLKVGIPLNLLFMIVSIILIPQFWPLQ</sequence>
<feature type="domain" description="RCK C-terminal" evidence="8">
    <location>
        <begin position="298"/>
        <end position="382"/>
    </location>
</feature>
<evidence type="ECO:0000313" key="9">
    <source>
        <dbReference type="EMBL" id="RST76317.1"/>
    </source>
</evidence>
<evidence type="ECO:0000256" key="5">
    <source>
        <dbReference type="ARBA" id="ARBA00022989"/>
    </source>
</evidence>
<dbReference type="EMBL" id="QYTV02000002">
    <property type="protein sequence ID" value="RST76317.1"/>
    <property type="molecule type" value="Genomic_DNA"/>
</dbReference>
<keyword evidence="6 7" id="KW-0472">Membrane</keyword>
<dbReference type="CDD" id="cd01115">
    <property type="entry name" value="SLC13_permease"/>
    <property type="match status" value="1"/>
</dbReference>
<dbReference type="InterPro" id="IPR004680">
    <property type="entry name" value="Cit_transptr-like_dom"/>
</dbReference>
<comment type="caution">
    <text evidence="9">The sequence shown here is derived from an EMBL/GenBank/DDBJ whole genome shotgun (WGS) entry which is preliminary data.</text>
</comment>
<dbReference type="Proteomes" id="UP000287156">
    <property type="component" value="Unassembled WGS sequence"/>
</dbReference>
<dbReference type="InterPro" id="IPR051679">
    <property type="entry name" value="DASS-Related_Transporters"/>
</dbReference>
<dbReference type="GO" id="GO:0005886">
    <property type="term" value="C:plasma membrane"/>
    <property type="evidence" value="ECO:0007669"/>
    <property type="project" value="TreeGrafter"/>
</dbReference>
<organism evidence="9 10">
    <name type="scientific">Siminovitchia acidinfaciens</name>
    <dbReference type="NCBI Taxonomy" id="2321395"/>
    <lineage>
        <taxon>Bacteria</taxon>
        <taxon>Bacillati</taxon>
        <taxon>Bacillota</taxon>
        <taxon>Bacilli</taxon>
        <taxon>Bacillales</taxon>
        <taxon>Bacillaceae</taxon>
        <taxon>Siminovitchia</taxon>
    </lineage>
</organism>
<protein>
    <submittedName>
        <fullName evidence="9">SLC13 family permease</fullName>
    </submittedName>
</protein>
<comment type="subcellular location">
    <subcellularLocation>
        <location evidence="1">Membrane</location>
        <topology evidence="1">Multi-pass membrane protein</topology>
    </subcellularLocation>
</comment>
<dbReference type="PROSITE" id="PS51202">
    <property type="entry name" value="RCK_C"/>
    <property type="match status" value="2"/>
</dbReference>
<evidence type="ECO:0000256" key="7">
    <source>
        <dbReference type="SAM" id="Phobius"/>
    </source>
</evidence>
<evidence type="ECO:0000259" key="8">
    <source>
        <dbReference type="PROSITE" id="PS51202"/>
    </source>
</evidence>
<evidence type="ECO:0000256" key="2">
    <source>
        <dbReference type="ARBA" id="ARBA00022448"/>
    </source>
</evidence>
<dbReference type="OrthoDB" id="9765532at2"/>
<proteinExistence type="predicted"/>
<evidence type="ECO:0000256" key="6">
    <source>
        <dbReference type="ARBA" id="ARBA00023136"/>
    </source>
</evidence>
<dbReference type="PROSITE" id="PS01271">
    <property type="entry name" value="NA_SULFATE"/>
    <property type="match status" value="1"/>
</dbReference>
<evidence type="ECO:0000256" key="1">
    <source>
        <dbReference type="ARBA" id="ARBA00004141"/>
    </source>
</evidence>
<feature type="transmembrane region" description="Helical" evidence="7">
    <location>
        <begin position="401"/>
        <end position="434"/>
    </location>
</feature>
<feature type="transmembrane region" description="Helical" evidence="7">
    <location>
        <begin position="97"/>
        <end position="121"/>
    </location>
</feature>
<dbReference type="AlphaFoldDB" id="A0A429Y4M3"/>
<feature type="transmembrane region" description="Helical" evidence="7">
    <location>
        <begin position="6"/>
        <end position="23"/>
    </location>
</feature>
<gene>
    <name evidence="9" type="ORF">D4T97_005970</name>
</gene>
<feature type="transmembrane region" description="Helical" evidence="7">
    <location>
        <begin position="531"/>
        <end position="549"/>
    </location>
</feature>
<keyword evidence="5 7" id="KW-1133">Transmembrane helix</keyword>
<name>A0A429Y4M3_9BACI</name>
<dbReference type="PANTHER" id="PTHR43652:SF2">
    <property type="entry name" value="BASIC AMINO ACID ANTIPORTER YFCC-RELATED"/>
    <property type="match status" value="1"/>
</dbReference>
<dbReference type="InterPro" id="IPR031312">
    <property type="entry name" value="Na/sul_symport_CS"/>
</dbReference>
<dbReference type="SUPFAM" id="SSF116726">
    <property type="entry name" value="TrkA C-terminal domain-like"/>
    <property type="match status" value="2"/>
</dbReference>
<dbReference type="GO" id="GO:0008324">
    <property type="term" value="F:monoatomic cation transmembrane transporter activity"/>
    <property type="evidence" value="ECO:0007669"/>
    <property type="project" value="InterPro"/>
</dbReference>
<feature type="transmembrane region" description="Helical" evidence="7">
    <location>
        <begin position="176"/>
        <end position="194"/>
    </location>
</feature>
<evidence type="ECO:0000256" key="4">
    <source>
        <dbReference type="ARBA" id="ARBA00022737"/>
    </source>
</evidence>
<feature type="transmembrane region" description="Helical" evidence="7">
    <location>
        <begin position="141"/>
        <end position="164"/>
    </location>
</feature>
<dbReference type="InterPro" id="IPR006037">
    <property type="entry name" value="RCK_C"/>
</dbReference>
<reference evidence="9" key="1">
    <citation type="submission" date="2018-12" db="EMBL/GenBank/DDBJ databases">
        <authorList>
            <person name="Sun L."/>
            <person name="Chen Z."/>
        </authorList>
    </citation>
    <scope>NUCLEOTIDE SEQUENCE [LARGE SCALE GENOMIC DNA]</scope>
    <source>
        <strain evidence="9">3-2-2</strain>
    </source>
</reference>
<feature type="transmembrane region" description="Helical" evidence="7">
    <location>
        <begin position="446"/>
        <end position="464"/>
    </location>
</feature>
<keyword evidence="4" id="KW-0677">Repeat</keyword>
<feature type="transmembrane region" description="Helical" evidence="7">
    <location>
        <begin position="57"/>
        <end position="76"/>
    </location>
</feature>
<keyword evidence="10" id="KW-1185">Reference proteome</keyword>
<feature type="transmembrane region" description="Helical" evidence="7">
    <location>
        <begin position="508"/>
        <end position="525"/>
    </location>
</feature>
<evidence type="ECO:0000313" key="10">
    <source>
        <dbReference type="Proteomes" id="UP000287156"/>
    </source>
</evidence>
<feature type="domain" description="RCK C-terminal" evidence="8">
    <location>
        <begin position="206"/>
        <end position="290"/>
    </location>
</feature>
<feature type="transmembrane region" description="Helical" evidence="7">
    <location>
        <begin position="569"/>
        <end position="589"/>
    </location>
</feature>
<dbReference type="PANTHER" id="PTHR43652">
    <property type="entry name" value="BASIC AMINO ACID ANTIPORTER YFCC-RELATED"/>
    <property type="match status" value="1"/>
</dbReference>